<feature type="domain" description="DNA2/NAM7 helicase helicase" evidence="6">
    <location>
        <begin position="290"/>
        <end position="414"/>
    </location>
</feature>
<dbReference type="InterPro" id="IPR027417">
    <property type="entry name" value="P-loop_NTPase"/>
</dbReference>
<evidence type="ECO:0000256" key="2">
    <source>
        <dbReference type="ARBA" id="ARBA00022741"/>
    </source>
</evidence>
<dbReference type="PANTHER" id="PTHR43788:SF8">
    <property type="entry name" value="DNA-BINDING PROTEIN SMUBP-2"/>
    <property type="match status" value="1"/>
</dbReference>
<evidence type="ECO:0000313" key="9">
    <source>
        <dbReference type="Proteomes" id="UP001589654"/>
    </source>
</evidence>
<proteinExistence type="inferred from homology"/>
<dbReference type="PANTHER" id="PTHR43788">
    <property type="entry name" value="DNA2/NAM7 HELICASE FAMILY MEMBER"/>
    <property type="match status" value="1"/>
</dbReference>
<organism evidence="8 9">
    <name type="scientific">Echinicola jeungdonensis</name>
    <dbReference type="NCBI Taxonomy" id="709343"/>
    <lineage>
        <taxon>Bacteria</taxon>
        <taxon>Pseudomonadati</taxon>
        <taxon>Bacteroidota</taxon>
        <taxon>Cytophagia</taxon>
        <taxon>Cytophagales</taxon>
        <taxon>Cyclobacteriaceae</taxon>
        <taxon>Echinicola</taxon>
    </lineage>
</organism>
<reference evidence="8 9" key="1">
    <citation type="submission" date="2024-09" db="EMBL/GenBank/DDBJ databases">
        <authorList>
            <person name="Sun Q."/>
            <person name="Mori K."/>
        </authorList>
    </citation>
    <scope>NUCLEOTIDE SEQUENCE [LARGE SCALE GENOMIC DNA]</scope>
    <source>
        <strain evidence="8 9">CECT 7682</strain>
    </source>
</reference>
<dbReference type="Pfam" id="PF13086">
    <property type="entry name" value="AAA_11"/>
    <property type="match status" value="2"/>
</dbReference>
<dbReference type="Gene3D" id="3.40.50.300">
    <property type="entry name" value="P-loop containing nucleotide triphosphate hydrolases"/>
    <property type="match status" value="3"/>
</dbReference>
<keyword evidence="9" id="KW-1185">Reference proteome</keyword>
<dbReference type="InterPro" id="IPR047187">
    <property type="entry name" value="SF1_C_Upf1"/>
</dbReference>
<feature type="domain" description="DNA2/NAM7 helicase-like C-terminal" evidence="7">
    <location>
        <begin position="1008"/>
        <end position="1180"/>
    </location>
</feature>
<dbReference type="RefSeq" id="WP_290248302.1">
    <property type="nucleotide sequence ID" value="NZ_JAUFQT010000001.1"/>
</dbReference>
<dbReference type="CDD" id="cd18808">
    <property type="entry name" value="SF1_C_Upf1"/>
    <property type="match status" value="1"/>
</dbReference>
<evidence type="ECO:0000256" key="1">
    <source>
        <dbReference type="ARBA" id="ARBA00007913"/>
    </source>
</evidence>
<dbReference type="InterPro" id="IPR050534">
    <property type="entry name" value="Coronavir_polyprotein_1ab"/>
</dbReference>
<keyword evidence="2" id="KW-0547">Nucleotide-binding</keyword>
<dbReference type="Pfam" id="PF13087">
    <property type="entry name" value="AAA_12"/>
    <property type="match status" value="1"/>
</dbReference>
<keyword evidence="4" id="KW-0347">Helicase</keyword>
<dbReference type="SUPFAM" id="SSF52540">
    <property type="entry name" value="P-loop containing nucleoside triphosphate hydrolases"/>
    <property type="match status" value="1"/>
</dbReference>
<evidence type="ECO:0000259" key="7">
    <source>
        <dbReference type="Pfam" id="PF13087"/>
    </source>
</evidence>
<comment type="caution">
    <text evidence="8">The sequence shown here is derived from an EMBL/GenBank/DDBJ whole genome shotgun (WGS) entry which is preliminary data.</text>
</comment>
<evidence type="ECO:0000313" key="8">
    <source>
        <dbReference type="EMBL" id="MFB9212335.1"/>
    </source>
</evidence>
<dbReference type="InterPro" id="IPR041677">
    <property type="entry name" value="DNA2/NAM7_AAA_11"/>
</dbReference>
<dbReference type="InterPro" id="IPR025103">
    <property type="entry name" value="DUF4011"/>
</dbReference>
<gene>
    <name evidence="8" type="ORF">ACFFUR_11010</name>
</gene>
<dbReference type="Pfam" id="PF13195">
    <property type="entry name" value="DUF4011"/>
    <property type="match status" value="1"/>
</dbReference>
<evidence type="ECO:0000256" key="3">
    <source>
        <dbReference type="ARBA" id="ARBA00022801"/>
    </source>
</evidence>
<evidence type="ECO:0000256" key="5">
    <source>
        <dbReference type="ARBA" id="ARBA00022840"/>
    </source>
</evidence>
<feature type="domain" description="DNA2/NAM7 helicase helicase" evidence="6">
    <location>
        <begin position="915"/>
        <end position="979"/>
    </location>
</feature>
<comment type="similarity">
    <text evidence="1">Belongs to the DNA2/NAM7 helicase family.</text>
</comment>
<keyword evidence="3" id="KW-0378">Hydrolase</keyword>
<sequence length="1327" mass="154879">MIKDVFQAYLNRLTDLSTKNRGIYLPKLVVTQMVDLKDFEFLQEENAFAYIQDLLGRKKQFPLLEVSDARDKKVNRLSSRLQRLGQQVKLAEEETGEKTLFVAWPFVEGKLLNGQIIRAPLIFFPVRLLRDENNWYLKKKPGDHPFINKSFMLAYSHSLGKPFNKEWIENALEDFSKDPTQFRTDLYHYLKKELTLNFTQELFEDKVDEFTETERVNSERDWKEGILQLKPFAILGQFPQKSSFLINDYETLLDRHQEQGLESLFENWFEVKAEESKSSSDVLLNTFPVDASQEEVLQSVKSGESCVVEGPPGTGKSQLICNLVTDFTSRGKKVLVVSQKRAALDVVKERLGLQGFSAFVALVHDFRADRNALFKQLASQIQSLESYKELNRSLDAIQLERNFSKTVSTIQSHAEFLEEYRQALYNTEECGAPIKELYVNSALNDEHLDMTQFYKNYRWDMLDEFCRDFREYSVYYKKYEQADSFWLHRVDFGAFTPKAIHRFKETLTEIGDLKETAEEILGELLGQDFEFPLVYQAYEHRERIVELQQWLHQEENFVVLKELMAYKKNEIDLLWLENKGEIVKKLLSDDGIEWTIPDGEVEKAFEKVIRILEIKDSWWKSLALIWNRKEFGEVGIMLENNDLEKNKEGLLHLKNRLENRLNLNHQYTLLDRKPWIHLPKKPFDFAEFNHCFHVLMEAVKARLVLDDLGMLAAFLIRSKTNYEQFQMIVQELIGINNLIPFKIQNWQNYLSQVQIKHLLTSPDNKKLMAVKESLVQDFNEIVALDRIKKRVRGVDLEVMKKHIDSYPEKTFDRVWDIFLAGLKLSWIEHIEKKYTVLQQVSVAKVKHVLEELSFAVDEKISLSRYITELRLREKTFQNLQYNRLNNLVTYRELTHQVTKKRRVWTVKKLVEHFQEEIFRLIPCWMASPETVSALFPLDDYFDLVIFDESSQCFAEQGVPAMLRGKQVVIAGDSQQLQPFDLYKVRLDEEGEGMALEAESLLALASGYFKKYSLEGHYRSKSLSLIHFSNQHFYNNTLNMLPEMEGLNHSRNVFERVKVEGVWENQMNQVEAEEVLDQLKNHVRATPNLSFGVITFNYFQMMLIVDLVSQERSLFNSNIKVRNIENVQGDEFDIVIFSVGYAPNKSGKFTANFGLLSKSGGGNRLNVAVTRSRRKIILVTSLNSRDFKIKQLANPGVKLLKEYLQYVEDISEGNPVNIEKEEGKGFASHWNLKDKLVGKFGNHEVRDSSQSKVMDLELLIQGKYQGAILTDDNRLFSAKSAKEAFVYHPKLLKEKGWNVVQVFSRQHWIDPEDLLETKIKSINENKIN</sequence>
<dbReference type="InterPro" id="IPR041679">
    <property type="entry name" value="DNA2/NAM7-like_C"/>
</dbReference>
<dbReference type="CDD" id="cd01120">
    <property type="entry name" value="RecA-like_superfamily"/>
    <property type="match status" value="1"/>
</dbReference>
<accession>A0ABV5J819</accession>
<dbReference type="Proteomes" id="UP001589654">
    <property type="component" value="Unassembled WGS sequence"/>
</dbReference>
<evidence type="ECO:0000259" key="6">
    <source>
        <dbReference type="Pfam" id="PF13086"/>
    </source>
</evidence>
<evidence type="ECO:0000256" key="4">
    <source>
        <dbReference type="ARBA" id="ARBA00022806"/>
    </source>
</evidence>
<keyword evidence="5" id="KW-0067">ATP-binding</keyword>
<dbReference type="EMBL" id="JBHMEW010000060">
    <property type="protein sequence ID" value="MFB9212335.1"/>
    <property type="molecule type" value="Genomic_DNA"/>
</dbReference>
<name>A0ABV5J819_9BACT</name>
<protein>
    <submittedName>
        <fullName evidence="8">AAA domain-containing protein</fullName>
    </submittedName>
</protein>